<keyword evidence="1" id="KW-0238">DNA-binding</keyword>
<reference evidence="1 2" key="1">
    <citation type="journal article" date="2017" name="Genome Announc.">
        <title>Complete Genome Sequences of Two Acetylene-Fermenting Pelobacter acetylenicus Strains.</title>
        <authorList>
            <person name="Sutton J.M."/>
            <person name="Baesman S.M."/>
            <person name="Fierst J.L."/>
            <person name="Poret-Peterson A.T."/>
            <person name="Oremland R.S."/>
            <person name="Dunlap D.S."/>
            <person name="Akob D.M."/>
        </authorList>
    </citation>
    <scope>NUCLEOTIDE SEQUENCE [LARGE SCALE GENOMIC DNA]</scope>
    <source>
        <strain evidence="1 2">DSM 3247</strain>
    </source>
</reference>
<proteinExistence type="predicted"/>
<dbReference type="InterPro" id="IPR036388">
    <property type="entry name" value="WH-like_DNA-bd_sf"/>
</dbReference>
<dbReference type="EMBL" id="CP015518">
    <property type="protein sequence ID" value="APG25300.1"/>
    <property type="molecule type" value="Genomic_DNA"/>
</dbReference>
<dbReference type="SUPFAM" id="SSF46785">
    <property type="entry name" value="Winged helix' DNA-binding domain"/>
    <property type="match status" value="1"/>
</dbReference>
<accession>A0A1L3GHC1</accession>
<dbReference type="Proteomes" id="UP000182264">
    <property type="component" value="Chromosome"/>
</dbReference>
<dbReference type="OrthoDB" id="1683105at2"/>
<protein>
    <submittedName>
        <fullName evidence="1">DNA-binding protein</fullName>
    </submittedName>
</protein>
<dbReference type="KEGG" id="pace:A6070_03955"/>
<keyword evidence="2" id="KW-1185">Reference proteome</keyword>
<evidence type="ECO:0000313" key="2">
    <source>
        <dbReference type="Proteomes" id="UP000182264"/>
    </source>
</evidence>
<name>A0A1L3GHC1_SYNAC</name>
<dbReference type="Gene3D" id="1.10.10.10">
    <property type="entry name" value="Winged helix-like DNA-binding domain superfamily/Winged helix DNA-binding domain"/>
    <property type="match status" value="1"/>
</dbReference>
<dbReference type="InterPro" id="IPR036390">
    <property type="entry name" value="WH_DNA-bd_sf"/>
</dbReference>
<evidence type="ECO:0000313" key="1">
    <source>
        <dbReference type="EMBL" id="APG25300.1"/>
    </source>
</evidence>
<organism evidence="1 2">
    <name type="scientific">Syntrophotalea acetylenica</name>
    <name type="common">Pelobacter acetylenicus</name>
    <dbReference type="NCBI Taxonomy" id="29542"/>
    <lineage>
        <taxon>Bacteria</taxon>
        <taxon>Pseudomonadati</taxon>
        <taxon>Thermodesulfobacteriota</taxon>
        <taxon>Desulfuromonadia</taxon>
        <taxon>Desulfuromonadales</taxon>
        <taxon>Syntrophotaleaceae</taxon>
        <taxon>Syntrophotalea</taxon>
    </lineage>
</organism>
<gene>
    <name evidence="1" type="ORF">A7E75_09955</name>
</gene>
<dbReference type="GO" id="GO:0003677">
    <property type="term" value="F:DNA binding"/>
    <property type="evidence" value="ECO:0007669"/>
    <property type="project" value="UniProtKB-KW"/>
</dbReference>
<sequence>MAAVLPMRFRILHFFSTVKESSIKELMNALRSEYGAEGQFNENVIGEHLLSMRAGGLIETRDIELDRDGNLVVNYAITEFGQGRLKYLPKAWKV</sequence>
<dbReference type="STRING" id="29542.A6070_03955"/>
<dbReference type="AlphaFoldDB" id="A0A1L3GHC1"/>
<dbReference type="RefSeq" id="WP_072287150.1">
    <property type="nucleotide sequence ID" value="NZ_CP015455.1"/>
</dbReference>